<feature type="transmembrane region" description="Helical" evidence="1">
    <location>
        <begin position="5"/>
        <end position="22"/>
    </location>
</feature>
<dbReference type="Proteomes" id="UP000663981">
    <property type="component" value="Unassembled WGS sequence"/>
</dbReference>
<keyword evidence="1" id="KW-0812">Transmembrane</keyword>
<accession>A0ABS3N8M5</accession>
<gene>
    <name evidence="2" type="ORF">I7822_21835</name>
</gene>
<name>A0ABS3N8M5_9BACI</name>
<dbReference type="InterPro" id="IPR012156">
    <property type="entry name" value="Cold_shock_CspA"/>
</dbReference>
<comment type="caution">
    <text evidence="2">The sequence shown here is derived from an EMBL/GenBank/DDBJ whole genome shotgun (WGS) entry which is preliminary data.</text>
</comment>
<keyword evidence="3" id="KW-1185">Reference proteome</keyword>
<evidence type="ECO:0000256" key="1">
    <source>
        <dbReference type="SAM" id="Phobius"/>
    </source>
</evidence>
<feature type="transmembrane region" description="Helical" evidence="1">
    <location>
        <begin position="38"/>
        <end position="57"/>
    </location>
</feature>
<sequence>MVKYIIIYCLLLNVISFILMRVDKIRAKRGEWRIKEATLWWLAIVGGALGGFAGMRVYRHKTKHTSFKIGFPVIAILQLILFIYFINQLA</sequence>
<feature type="transmembrane region" description="Helical" evidence="1">
    <location>
        <begin position="69"/>
        <end position="86"/>
    </location>
</feature>
<dbReference type="EMBL" id="JAGDEL010000021">
    <property type="protein sequence ID" value="MBO1514268.1"/>
    <property type="molecule type" value="Genomic_DNA"/>
</dbReference>
<dbReference type="InterPro" id="IPR010718">
    <property type="entry name" value="DUF1294"/>
</dbReference>
<keyword evidence="1" id="KW-1133">Transmembrane helix</keyword>
<dbReference type="PIRSF" id="PIRSF002599">
    <property type="entry name" value="Cold_shock_A"/>
    <property type="match status" value="1"/>
</dbReference>
<proteinExistence type="predicted"/>
<evidence type="ECO:0000313" key="2">
    <source>
        <dbReference type="EMBL" id="MBO1514268.1"/>
    </source>
</evidence>
<protein>
    <submittedName>
        <fullName evidence="2">DUF1294 domain-containing protein</fullName>
    </submittedName>
</protein>
<organism evidence="2 3">
    <name type="scientific">Metabacillus bambusae</name>
    <dbReference type="NCBI Taxonomy" id="2795218"/>
    <lineage>
        <taxon>Bacteria</taxon>
        <taxon>Bacillati</taxon>
        <taxon>Bacillota</taxon>
        <taxon>Bacilli</taxon>
        <taxon>Bacillales</taxon>
        <taxon>Bacillaceae</taxon>
        <taxon>Metabacillus</taxon>
    </lineage>
</organism>
<dbReference type="Pfam" id="PF06961">
    <property type="entry name" value="DUF1294"/>
    <property type="match status" value="1"/>
</dbReference>
<reference evidence="2 3" key="1">
    <citation type="submission" date="2021-03" db="EMBL/GenBank/DDBJ databases">
        <title>Whole genome sequence of Metabacillus bambusae BG109.</title>
        <authorList>
            <person name="Jeong J.W."/>
        </authorList>
    </citation>
    <scope>NUCLEOTIDE SEQUENCE [LARGE SCALE GENOMIC DNA]</scope>
    <source>
        <strain evidence="2 3">BG109</strain>
    </source>
</reference>
<keyword evidence="1" id="KW-0472">Membrane</keyword>
<evidence type="ECO:0000313" key="3">
    <source>
        <dbReference type="Proteomes" id="UP000663981"/>
    </source>
</evidence>